<reference evidence="1 2" key="1">
    <citation type="submission" date="2021-06" db="EMBL/GenBank/DDBJ databases">
        <title>Caerostris extrusa draft genome.</title>
        <authorList>
            <person name="Kono N."/>
            <person name="Arakawa K."/>
        </authorList>
    </citation>
    <scope>NUCLEOTIDE SEQUENCE [LARGE SCALE GENOMIC DNA]</scope>
</reference>
<comment type="caution">
    <text evidence="1">The sequence shown here is derived from an EMBL/GenBank/DDBJ whole genome shotgun (WGS) entry which is preliminary data.</text>
</comment>
<gene>
    <name evidence="1" type="ORF">CEXT_432821</name>
</gene>
<dbReference type="Proteomes" id="UP001054945">
    <property type="component" value="Unassembled WGS sequence"/>
</dbReference>
<evidence type="ECO:0000313" key="1">
    <source>
        <dbReference type="EMBL" id="GIY70740.1"/>
    </source>
</evidence>
<sequence>MPAIDFTQILTMNTETGILLIREDMKNYVWNVDWSFSGPIEGTESACLRIELPLRLFQINEPPADSIPEQITHAEI</sequence>
<dbReference type="EMBL" id="BPLR01014712">
    <property type="protein sequence ID" value="GIY70740.1"/>
    <property type="molecule type" value="Genomic_DNA"/>
</dbReference>
<organism evidence="1 2">
    <name type="scientific">Caerostris extrusa</name>
    <name type="common">Bark spider</name>
    <name type="synonym">Caerostris bankana</name>
    <dbReference type="NCBI Taxonomy" id="172846"/>
    <lineage>
        <taxon>Eukaryota</taxon>
        <taxon>Metazoa</taxon>
        <taxon>Ecdysozoa</taxon>
        <taxon>Arthropoda</taxon>
        <taxon>Chelicerata</taxon>
        <taxon>Arachnida</taxon>
        <taxon>Araneae</taxon>
        <taxon>Araneomorphae</taxon>
        <taxon>Entelegynae</taxon>
        <taxon>Araneoidea</taxon>
        <taxon>Araneidae</taxon>
        <taxon>Caerostris</taxon>
    </lineage>
</organism>
<dbReference type="AlphaFoldDB" id="A0AAV4VMW6"/>
<protein>
    <submittedName>
        <fullName evidence="1">Uncharacterized protein</fullName>
    </submittedName>
</protein>
<evidence type="ECO:0000313" key="2">
    <source>
        <dbReference type="Proteomes" id="UP001054945"/>
    </source>
</evidence>
<proteinExistence type="predicted"/>
<name>A0AAV4VMW6_CAEEX</name>
<accession>A0AAV4VMW6</accession>
<keyword evidence="2" id="KW-1185">Reference proteome</keyword>